<dbReference type="EMBL" id="CADCWJ010000512">
    <property type="protein sequence ID" value="CAA9569774.1"/>
    <property type="molecule type" value="Genomic_DNA"/>
</dbReference>
<protein>
    <submittedName>
        <fullName evidence="2">LSU ribosomal protein L2p (L8e)</fullName>
    </submittedName>
</protein>
<accession>A0A6J4V534</accession>
<dbReference type="AlphaFoldDB" id="A0A6J4V534"/>
<dbReference type="GO" id="GO:0005840">
    <property type="term" value="C:ribosome"/>
    <property type="evidence" value="ECO:0007669"/>
    <property type="project" value="UniProtKB-KW"/>
</dbReference>
<name>A0A6J4V534_9BACT</name>
<evidence type="ECO:0000256" key="1">
    <source>
        <dbReference type="SAM" id="MobiDB-lite"/>
    </source>
</evidence>
<evidence type="ECO:0000313" key="2">
    <source>
        <dbReference type="EMBL" id="CAA9569774.1"/>
    </source>
</evidence>
<sequence length="25" mass="2693">AHSQVQANVPGAPLDECQHVRGNHQ</sequence>
<keyword evidence="2" id="KW-0687">Ribonucleoprotein</keyword>
<feature type="region of interest" description="Disordered" evidence="1">
    <location>
        <begin position="1"/>
        <end position="25"/>
    </location>
</feature>
<proteinExistence type="predicted"/>
<feature type="non-terminal residue" evidence="2">
    <location>
        <position position="25"/>
    </location>
</feature>
<keyword evidence="2" id="KW-0689">Ribosomal protein</keyword>
<gene>
    <name evidence="2" type="ORF">AVDCRST_MAG87-2299</name>
</gene>
<feature type="non-terminal residue" evidence="2">
    <location>
        <position position="1"/>
    </location>
</feature>
<organism evidence="2">
    <name type="scientific">uncultured Thermomicrobiales bacterium</name>
    <dbReference type="NCBI Taxonomy" id="1645740"/>
    <lineage>
        <taxon>Bacteria</taxon>
        <taxon>Pseudomonadati</taxon>
        <taxon>Thermomicrobiota</taxon>
        <taxon>Thermomicrobia</taxon>
        <taxon>Thermomicrobiales</taxon>
        <taxon>environmental samples</taxon>
    </lineage>
</organism>
<reference evidence="2" key="1">
    <citation type="submission" date="2020-02" db="EMBL/GenBank/DDBJ databases">
        <authorList>
            <person name="Meier V. D."/>
        </authorList>
    </citation>
    <scope>NUCLEOTIDE SEQUENCE</scope>
    <source>
        <strain evidence="2">AVDCRST_MAG87</strain>
    </source>
</reference>